<keyword evidence="3" id="KW-1185">Reference proteome</keyword>
<name>A0A182FXT7_ANOAL</name>
<dbReference type="AlphaFoldDB" id="A0A182FXT7"/>
<sequence>MLMLVPGVEGTASEIEDRVHRIGKPLITETEKEFRLSHAQTHATAGGGAACPGPLAVPDHR</sequence>
<dbReference type="Proteomes" id="UP000069272">
    <property type="component" value="Chromosome 3L"/>
</dbReference>
<feature type="compositionally biased region" description="Low complexity" evidence="1">
    <location>
        <begin position="51"/>
        <end position="61"/>
    </location>
</feature>
<reference evidence="2 3" key="1">
    <citation type="journal article" date="2017" name="G3 (Bethesda)">
        <title>The Physical Genome Mapping of Anopheles albimanus Corrected Scaffold Misassemblies and Identified Interarm Rearrangements in Genus Anopheles.</title>
        <authorList>
            <person name="Artemov G.N."/>
            <person name="Peery A.N."/>
            <person name="Jiang X."/>
            <person name="Tu Z."/>
            <person name="Stegniy V.N."/>
            <person name="Sharakhova M.V."/>
            <person name="Sharakhov I.V."/>
        </authorList>
    </citation>
    <scope>NUCLEOTIDE SEQUENCE [LARGE SCALE GENOMIC DNA]</scope>
    <source>
        <strain evidence="2 3">ALBI9_A</strain>
    </source>
</reference>
<evidence type="ECO:0000256" key="1">
    <source>
        <dbReference type="SAM" id="MobiDB-lite"/>
    </source>
</evidence>
<feature type="region of interest" description="Disordered" evidence="1">
    <location>
        <begin position="38"/>
        <end position="61"/>
    </location>
</feature>
<accession>A0A182FXT7</accession>
<evidence type="ECO:0000313" key="2">
    <source>
        <dbReference type="EnsemblMetazoa" id="AALB014454-PA"/>
    </source>
</evidence>
<organism evidence="2 3">
    <name type="scientific">Anopheles albimanus</name>
    <name type="common">New world malaria mosquito</name>
    <dbReference type="NCBI Taxonomy" id="7167"/>
    <lineage>
        <taxon>Eukaryota</taxon>
        <taxon>Metazoa</taxon>
        <taxon>Ecdysozoa</taxon>
        <taxon>Arthropoda</taxon>
        <taxon>Hexapoda</taxon>
        <taxon>Insecta</taxon>
        <taxon>Pterygota</taxon>
        <taxon>Neoptera</taxon>
        <taxon>Endopterygota</taxon>
        <taxon>Diptera</taxon>
        <taxon>Nematocera</taxon>
        <taxon>Culicoidea</taxon>
        <taxon>Culicidae</taxon>
        <taxon>Anophelinae</taxon>
        <taxon>Anopheles</taxon>
    </lineage>
</organism>
<dbReference type="VEuPathDB" id="VectorBase:AALB014454"/>
<dbReference type="EnsemblMetazoa" id="AALB014454-RA">
    <property type="protein sequence ID" value="AALB014454-PA"/>
    <property type="gene ID" value="AALB014454"/>
</dbReference>
<protein>
    <submittedName>
        <fullName evidence="2">Uncharacterized protein</fullName>
    </submittedName>
</protein>
<proteinExistence type="predicted"/>
<evidence type="ECO:0000313" key="3">
    <source>
        <dbReference type="Proteomes" id="UP000069272"/>
    </source>
</evidence>
<reference evidence="2" key="2">
    <citation type="submission" date="2022-08" db="UniProtKB">
        <authorList>
            <consortium name="EnsemblMetazoa"/>
        </authorList>
    </citation>
    <scope>IDENTIFICATION</scope>
    <source>
        <strain evidence="2">STECLA/ALBI9_A</strain>
    </source>
</reference>